<dbReference type="Gene3D" id="2.60.120.260">
    <property type="entry name" value="Galactose-binding domain-like"/>
    <property type="match status" value="1"/>
</dbReference>
<dbReference type="Gene3D" id="3.20.20.370">
    <property type="entry name" value="Glycoside hydrolase/deacetylase"/>
    <property type="match status" value="1"/>
</dbReference>
<gene>
    <name evidence="2" type="ORF">OB955_15590</name>
</gene>
<proteinExistence type="predicted"/>
<feature type="region of interest" description="Disordered" evidence="1">
    <location>
        <begin position="33"/>
        <end position="81"/>
    </location>
</feature>
<protein>
    <recommendedName>
        <fullName evidence="4">Polysaccharide deacetylase</fullName>
    </recommendedName>
</protein>
<evidence type="ECO:0008006" key="4">
    <source>
        <dbReference type="Google" id="ProtNLM"/>
    </source>
</evidence>
<comment type="caution">
    <text evidence="2">The sequence shown here is derived from an EMBL/GenBank/DDBJ whole genome shotgun (WGS) entry which is preliminary data.</text>
</comment>
<dbReference type="SUPFAM" id="SSF88713">
    <property type="entry name" value="Glycoside hydrolase/deacetylase"/>
    <property type="match status" value="1"/>
</dbReference>
<evidence type="ECO:0000313" key="3">
    <source>
        <dbReference type="Proteomes" id="UP001320972"/>
    </source>
</evidence>
<evidence type="ECO:0000313" key="2">
    <source>
        <dbReference type="EMBL" id="MCU4974152.1"/>
    </source>
</evidence>
<dbReference type="EMBL" id="JAOPKB010000010">
    <property type="protein sequence ID" value="MCU4974152.1"/>
    <property type="molecule type" value="Genomic_DNA"/>
</dbReference>
<evidence type="ECO:0000256" key="1">
    <source>
        <dbReference type="SAM" id="MobiDB-lite"/>
    </source>
</evidence>
<keyword evidence="3" id="KW-1185">Reference proteome</keyword>
<dbReference type="InterPro" id="IPR011330">
    <property type="entry name" value="Glyco_hydro/deAcase_b/a-brl"/>
</dbReference>
<reference evidence="2 3" key="1">
    <citation type="submission" date="2022-09" db="EMBL/GenBank/DDBJ databases">
        <title>Enrichment on poylsaccharides allowed isolation of novel metabolic and taxonomic groups of Haloarchaea.</title>
        <authorList>
            <person name="Sorokin D.Y."/>
            <person name="Elcheninov A.G."/>
            <person name="Khizhniak T.V."/>
            <person name="Kolganova T.V."/>
            <person name="Kublanov I.V."/>
        </authorList>
    </citation>
    <scope>NUCLEOTIDE SEQUENCE [LARGE SCALE GENOMIC DNA]</scope>
    <source>
        <strain evidence="2 3">AArc-m2/3/4</strain>
    </source>
</reference>
<dbReference type="Proteomes" id="UP001320972">
    <property type="component" value="Unassembled WGS sequence"/>
</dbReference>
<name>A0ABT2QGV1_9EURY</name>
<dbReference type="RefSeq" id="WP_425494415.1">
    <property type="nucleotide sequence ID" value="NZ_JAOPKB010000010.1"/>
</dbReference>
<dbReference type="CDD" id="cd10970">
    <property type="entry name" value="CE4_DAC_u1_6s"/>
    <property type="match status" value="1"/>
</dbReference>
<dbReference type="PROSITE" id="PS51257">
    <property type="entry name" value="PROKAR_LIPOPROTEIN"/>
    <property type="match status" value="1"/>
</dbReference>
<feature type="compositionally biased region" description="Acidic residues" evidence="1">
    <location>
        <begin position="45"/>
        <end position="73"/>
    </location>
</feature>
<accession>A0ABT2QGV1</accession>
<sequence length="443" mass="48806">MTMTNRRSFLTAASSIGVASLAGCLADVNVLDESGESETLTDSGADPDENSSADPNETESESDDEPDSDESTDELDHLPGETIVDFEDLDSWIGMAGQGRIVDEDDDVYAGSRSARITAEEGIDYAATYRTYSDGLDLSGKNLSLAVKYTGRDQFDLTVQLLAPNSQNVLSFRRSLTGPADAWQRVDLGVNAVDTQPDLQNVQEIRIIGRRRGDESGDIEFLVDDLRAVDRPDRGAVLLLFDATLESHYTTAFEITEEFGYPGVEAVIPEAVGESGRLTLDQMRELDDAGWDMVARPRTGAQFLHEFSTEQQEGLIRRTKAYLENRGFEDGARHFVTPKNLIQAEAMEFVREYHEQAFRFGGAPNTIPTSDPHNLGTFGGTGSATRHFVDMAAQYDQLAVLRFEEIGDGEGAFDEDEFRELLEHIDEKDVDVVSASDLLERDA</sequence>
<organism evidence="2 3">
    <name type="scientific">Natronoglomus mannanivorans</name>
    <dbReference type="NCBI Taxonomy" id="2979990"/>
    <lineage>
        <taxon>Archaea</taxon>
        <taxon>Methanobacteriati</taxon>
        <taxon>Methanobacteriota</taxon>
        <taxon>Stenosarchaea group</taxon>
        <taxon>Halobacteria</taxon>
        <taxon>Halobacteriales</taxon>
        <taxon>Natrialbaceae</taxon>
        <taxon>Natronoglomus</taxon>
    </lineage>
</organism>